<dbReference type="Proteomes" id="UP000014254">
    <property type="component" value="Unassembled WGS sequence"/>
</dbReference>
<dbReference type="VEuPathDB" id="FungiDB:HMPREF1544_02608"/>
<feature type="compositionally biased region" description="Low complexity" evidence="1">
    <location>
        <begin position="262"/>
        <end position="271"/>
    </location>
</feature>
<gene>
    <name evidence="2" type="ORF">HMPREF1544_02608</name>
</gene>
<feature type="region of interest" description="Disordered" evidence="1">
    <location>
        <begin position="250"/>
        <end position="271"/>
    </location>
</feature>
<feature type="compositionally biased region" description="Pro residues" evidence="1">
    <location>
        <begin position="252"/>
        <end position="261"/>
    </location>
</feature>
<sequence>MRGHKTSSTQVIKHMNNMANMSDRMVVLCAKNLVRVNQLPSDALLTLFINQLLTTKDCHLKKLQHRNPIWQQLIAPLNINRATRQIYISRPDLQVQVQQYLLDQWHQNQSKFVYAGHCRSTLGTDPIMYIPMTVHERSRLLRWRMGWLPGKPQQCRHCNQPNSYTTQHHVVTCFQINENLDSDIHAFLNRLPCLPPKTKPAKFYWTTHWIVLQQFLFNLEAICLPPDEIINPDSYTNNSPFIAWIHNRPHIPTTPSPPPTPITTSASSPSLIPTRLSDSQEQHLNAVYSEYLENLPA</sequence>
<dbReference type="EMBL" id="KE123919">
    <property type="protein sequence ID" value="EPB90548.1"/>
    <property type="molecule type" value="Genomic_DNA"/>
</dbReference>
<evidence type="ECO:0000313" key="2">
    <source>
        <dbReference type="EMBL" id="EPB90548.1"/>
    </source>
</evidence>
<name>S2K594_MUCC1</name>
<protein>
    <submittedName>
        <fullName evidence="2">Uncharacterized protein</fullName>
    </submittedName>
</protein>
<dbReference type="OrthoDB" id="2269627at2759"/>
<reference evidence="3" key="1">
    <citation type="submission" date="2013-05" db="EMBL/GenBank/DDBJ databases">
        <title>The Genome sequence of Mucor circinelloides f. circinelloides 1006PhL.</title>
        <authorList>
            <consortium name="The Broad Institute Genomics Platform"/>
            <person name="Cuomo C."/>
            <person name="Earl A."/>
            <person name="Findley K."/>
            <person name="Lee S.C."/>
            <person name="Walker B."/>
            <person name="Young S."/>
            <person name="Zeng Q."/>
            <person name="Gargeya S."/>
            <person name="Fitzgerald M."/>
            <person name="Haas B."/>
            <person name="Abouelleil A."/>
            <person name="Allen A.W."/>
            <person name="Alvarado L."/>
            <person name="Arachchi H.M."/>
            <person name="Berlin A.M."/>
            <person name="Chapman S.B."/>
            <person name="Gainer-Dewar J."/>
            <person name="Goldberg J."/>
            <person name="Griggs A."/>
            <person name="Gujja S."/>
            <person name="Hansen M."/>
            <person name="Howarth C."/>
            <person name="Imamovic A."/>
            <person name="Ireland A."/>
            <person name="Larimer J."/>
            <person name="McCowan C."/>
            <person name="Murphy C."/>
            <person name="Pearson M."/>
            <person name="Poon T.W."/>
            <person name="Priest M."/>
            <person name="Roberts A."/>
            <person name="Saif S."/>
            <person name="Shea T."/>
            <person name="Sisk P."/>
            <person name="Sykes S."/>
            <person name="Wortman J."/>
            <person name="Nusbaum C."/>
            <person name="Birren B."/>
        </authorList>
    </citation>
    <scope>NUCLEOTIDE SEQUENCE [LARGE SCALE GENOMIC DNA]</scope>
    <source>
        <strain evidence="3">1006PhL</strain>
    </source>
</reference>
<accession>S2K594</accession>
<evidence type="ECO:0000313" key="3">
    <source>
        <dbReference type="Proteomes" id="UP000014254"/>
    </source>
</evidence>
<organism evidence="2 3">
    <name type="scientific">Mucor circinelloides f. circinelloides (strain 1006PhL)</name>
    <name type="common">Mucormycosis agent</name>
    <name type="synonym">Calyptromyces circinelloides</name>
    <dbReference type="NCBI Taxonomy" id="1220926"/>
    <lineage>
        <taxon>Eukaryota</taxon>
        <taxon>Fungi</taxon>
        <taxon>Fungi incertae sedis</taxon>
        <taxon>Mucoromycota</taxon>
        <taxon>Mucoromycotina</taxon>
        <taxon>Mucoromycetes</taxon>
        <taxon>Mucorales</taxon>
        <taxon>Mucorineae</taxon>
        <taxon>Mucoraceae</taxon>
        <taxon>Mucor</taxon>
    </lineage>
</organism>
<dbReference type="InParanoid" id="S2K594"/>
<dbReference type="STRING" id="1220926.S2K594"/>
<evidence type="ECO:0000256" key="1">
    <source>
        <dbReference type="SAM" id="MobiDB-lite"/>
    </source>
</evidence>
<keyword evidence="3" id="KW-1185">Reference proteome</keyword>
<dbReference type="OMA" id="RPHIPTT"/>
<proteinExistence type="predicted"/>
<dbReference type="AlphaFoldDB" id="S2K594"/>